<dbReference type="InterPro" id="IPR008928">
    <property type="entry name" value="6-hairpin_glycosidase_sf"/>
</dbReference>
<dbReference type="GO" id="GO:0016052">
    <property type="term" value="P:carbohydrate catabolic process"/>
    <property type="evidence" value="ECO:0007669"/>
    <property type="project" value="InterPro"/>
</dbReference>
<protein>
    <recommendedName>
        <fullName evidence="3 8">Mannan endo-1,6-alpha-mannosidase</fullName>
        <ecNumber evidence="3 8">3.2.1.101</ecNumber>
    </recommendedName>
</protein>
<evidence type="ECO:0000313" key="11">
    <source>
        <dbReference type="EMBL" id="TRX96088.1"/>
    </source>
</evidence>
<gene>
    <name evidence="11" type="ORF">FHL15_002812</name>
</gene>
<dbReference type="SUPFAM" id="SSF48208">
    <property type="entry name" value="Six-hairpin glycosidases"/>
    <property type="match status" value="1"/>
</dbReference>
<keyword evidence="7 8" id="KW-0326">Glycosidase</keyword>
<dbReference type="EMBL" id="VFLP01000012">
    <property type="protein sequence ID" value="TRX96088.1"/>
    <property type="molecule type" value="Genomic_DNA"/>
</dbReference>
<keyword evidence="12" id="KW-1185">Reference proteome</keyword>
<feature type="chain" id="PRO_5022149907" description="Mannan endo-1,6-alpha-mannosidase" evidence="10">
    <location>
        <begin position="23"/>
        <end position="453"/>
    </location>
</feature>
<keyword evidence="6" id="KW-0325">Glycoprotein</keyword>
<dbReference type="InterPro" id="IPR014480">
    <property type="entry name" value="Mannan-1_6-alpha_mannosidase"/>
</dbReference>
<evidence type="ECO:0000256" key="7">
    <source>
        <dbReference type="ARBA" id="ARBA00023295"/>
    </source>
</evidence>
<dbReference type="Gene3D" id="1.50.10.20">
    <property type="match status" value="1"/>
</dbReference>
<dbReference type="GO" id="GO:0009272">
    <property type="term" value="P:fungal-type cell wall biogenesis"/>
    <property type="evidence" value="ECO:0007669"/>
    <property type="project" value="TreeGrafter"/>
</dbReference>
<name>A0A553I7B0_9PEZI</name>
<feature type="region of interest" description="Disordered" evidence="9">
    <location>
        <begin position="396"/>
        <end position="434"/>
    </location>
</feature>
<dbReference type="Pfam" id="PF03663">
    <property type="entry name" value="Glyco_hydro_76"/>
    <property type="match status" value="1"/>
</dbReference>
<comment type="catalytic activity">
    <reaction evidence="1 8">
        <text>Random hydrolysis of (1-&gt;6)-alpha-D-mannosidic linkages in unbranched (1-&gt;6)-mannans.</text>
        <dbReference type="EC" id="3.2.1.101"/>
    </reaction>
</comment>
<feature type="compositionally biased region" description="Low complexity" evidence="9">
    <location>
        <begin position="396"/>
        <end position="419"/>
    </location>
</feature>
<comment type="similarity">
    <text evidence="2 8">Belongs to the glycosyl hydrolase 76 family.</text>
</comment>
<dbReference type="InterPro" id="IPR005198">
    <property type="entry name" value="Glyco_hydro_76"/>
</dbReference>
<keyword evidence="5 8" id="KW-0378">Hydrolase</keyword>
<feature type="signal peptide" evidence="10">
    <location>
        <begin position="1"/>
        <end position="22"/>
    </location>
</feature>
<proteinExistence type="inferred from homology"/>
<accession>A0A553I7B0</accession>
<evidence type="ECO:0000313" key="12">
    <source>
        <dbReference type="Proteomes" id="UP000319160"/>
    </source>
</evidence>
<evidence type="ECO:0000256" key="6">
    <source>
        <dbReference type="ARBA" id="ARBA00023180"/>
    </source>
</evidence>
<dbReference type="Proteomes" id="UP000319160">
    <property type="component" value="Unassembled WGS sequence"/>
</dbReference>
<dbReference type="PIRSF" id="PIRSF016302">
    <property type="entry name" value="Man_a_manosd"/>
    <property type="match status" value="1"/>
</dbReference>
<feature type="compositionally biased region" description="Polar residues" evidence="9">
    <location>
        <begin position="420"/>
        <end position="429"/>
    </location>
</feature>
<evidence type="ECO:0000256" key="1">
    <source>
        <dbReference type="ARBA" id="ARBA00001452"/>
    </source>
</evidence>
<evidence type="ECO:0000256" key="10">
    <source>
        <dbReference type="SAM" id="SignalP"/>
    </source>
</evidence>
<evidence type="ECO:0000256" key="3">
    <source>
        <dbReference type="ARBA" id="ARBA00012350"/>
    </source>
</evidence>
<reference evidence="12" key="1">
    <citation type="submission" date="2019-06" db="EMBL/GenBank/DDBJ databases">
        <title>Draft genome sequence of the griseofulvin-producing fungus Xylaria cubensis strain G536.</title>
        <authorList>
            <person name="Mead M.E."/>
            <person name="Raja H.A."/>
            <person name="Steenwyk J.L."/>
            <person name="Knowles S.L."/>
            <person name="Oberlies N.H."/>
            <person name="Rokas A."/>
        </authorList>
    </citation>
    <scope>NUCLEOTIDE SEQUENCE [LARGE SCALE GENOMIC DNA]</scope>
    <source>
        <strain evidence="12">G536</strain>
    </source>
</reference>
<evidence type="ECO:0000256" key="4">
    <source>
        <dbReference type="ARBA" id="ARBA00022729"/>
    </source>
</evidence>
<dbReference type="OrthoDB" id="9984024at2759"/>
<keyword evidence="4 10" id="KW-0732">Signal</keyword>
<evidence type="ECO:0000256" key="9">
    <source>
        <dbReference type="SAM" id="MobiDB-lite"/>
    </source>
</evidence>
<organism evidence="11 12">
    <name type="scientific">Xylaria flabelliformis</name>
    <dbReference type="NCBI Taxonomy" id="2512241"/>
    <lineage>
        <taxon>Eukaryota</taxon>
        <taxon>Fungi</taxon>
        <taxon>Dikarya</taxon>
        <taxon>Ascomycota</taxon>
        <taxon>Pezizomycotina</taxon>
        <taxon>Sordariomycetes</taxon>
        <taxon>Xylariomycetidae</taxon>
        <taxon>Xylariales</taxon>
        <taxon>Xylariaceae</taxon>
        <taxon>Xylaria</taxon>
    </lineage>
</organism>
<evidence type="ECO:0000256" key="5">
    <source>
        <dbReference type="ARBA" id="ARBA00022801"/>
    </source>
</evidence>
<dbReference type="STRING" id="2512241.A0A553I7B0"/>
<dbReference type="GO" id="GO:0008496">
    <property type="term" value="F:mannan endo-1,6-alpha-mannosidase activity"/>
    <property type="evidence" value="ECO:0007669"/>
    <property type="project" value="UniProtKB-UniRule"/>
</dbReference>
<dbReference type="AlphaFoldDB" id="A0A553I7B0"/>
<comment type="caution">
    <text evidence="11">The sequence shown here is derived from an EMBL/GenBank/DDBJ whole genome shotgun (WGS) entry which is preliminary data.</text>
</comment>
<evidence type="ECO:0000256" key="2">
    <source>
        <dbReference type="ARBA" id="ARBA00009699"/>
    </source>
</evidence>
<dbReference type="EC" id="3.2.1.101" evidence="3 8"/>
<dbReference type="PANTHER" id="PTHR12145:SF36">
    <property type="entry name" value="MANNAN ENDO-1,6-ALPHA-MANNOSIDASE DCW1"/>
    <property type="match status" value="1"/>
</dbReference>
<sequence length="453" mass="47813">MARFSSNSFVRLFLSATGVVASLTVNVDDAASVKKAAALVAEDLMSFYTGEVPGLLPGPPPEGDYYPWTGGAIWAAMLDYRSRTGDTQYDDKISQGLLWQRGSNNDFLPANWSATAGNDDQAIWGMAALAAAETGFAGPGVDNLKWLDLVQNVFDEQSSDARRVANGSCAGGLRWQIFTFNSGYNYISTLANVAYANLGARLSIQDGKNQTQAKSVEDTFNWLQTSKFIDAKFNVYDGASVPECDQVNRVQTSFAAGLAVEGAAVMYNATSGEKKWKNILDGLVQRTIDVFFPDGVATEVACEPSQCNTDMTFFKYFLHRSLASTMKVAPYTTSLIQPVLKTSAQAAVESCTGGDNKRMCGLVWSAHGNNHTGAGPQMSVLGALLSLLPVETAVNASNSSSSTGTSGTNNATTSTAGSSEPSNSNTPKNSGARSGVSAGVVLGSLLLASFALN</sequence>
<evidence type="ECO:0000256" key="8">
    <source>
        <dbReference type="PIRNR" id="PIRNR016302"/>
    </source>
</evidence>
<dbReference type="PANTHER" id="PTHR12145">
    <property type="entry name" value="MANNAN ENDO-1,6-ALPHA-MANNOSIDASE DCW1"/>
    <property type="match status" value="1"/>
</dbReference>